<organism evidence="3 4">
    <name type="scientific">Tetrahymena thermophila (strain SB210)</name>
    <dbReference type="NCBI Taxonomy" id="312017"/>
    <lineage>
        <taxon>Eukaryota</taxon>
        <taxon>Sar</taxon>
        <taxon>Alveolata</taxon>
        <taxon>Ciliophora</taxon>
        <taxon>Intramacronucleata</taxon>
        <taxon>Oligohymenophorea</taxon>
        <taxon>Hymenostomatida</taxon>
        <taxon>Tetrahymenina</taxon>
        <taxon>Tetrahymenidae</taxon>
        <taxon>Tetrahymena</taxon>
    </lineage>
</organism>
<gene>
    <name evidence="3" type="ORF">TTHERM_00655380</name>
</gene>
<proteinExistence type="predicted"/>
<dbReference type="EMBL" id="GG662502">
    <property type="protein sequence ID" value="EAR84510.2"/>
    <property type="molecule type" value="Genomic_DNA"/>
</dbReference>
<dbReference type="HOGENOM" id="CLU_013044_1_1_1"/>
<keyword evidence="2" id="KW-1133">Transmembrane helix</keyword>
<feature type="region of interest" description="Disordered" evidence="1">
    <location>
        <begin position="452"/>
        <end position="472"/>
    </location>
</feature>
<name>Q22H14_TETTS</name>
<keyword evidence="4" id="KW-1185">Reference proteome</keyword>
<dbReference type="Proteomes" id="UP000009168">
    <property type="component" value="Unassembled WGS sequence"/>
</dbReference>
<evidence type="ECO:0000256" key="1">
    <source>
        <dbReference type="SAM" id="MobiDB-lite"/>
    </source>
</evidence>
<sequence length="757" mass="88606">MLLSKFDLFSQPFLFNLNNNQFKKGTIQGLLLSLGITGTILAYFIYLTYQFFQNKIDPIFRSQNFVSNDLIEVPLHEDLVAFQFVHSPQQTLDQLEQKMNKTYIVPMATFAFETTGAYNQTFLNISKCSNPDLNGYYCLDFSTLANSSLISNFKNNIFSVITLLFYPCPTTDNIKTFVPDNCASQSDIDNFANDAYTSLRLRLFTQQYNTTSKQTQTNFKQFQMFPQSDQYILNRQYVQNQITKVKDGLIIQSESEYNAPISYTYDNQYFPNYQNPYIQVSIQIEEVIYQTSIQFSTFPQILALVNSAFSLLIFLGIFCKKFANKSILQDFFCIFLQNMHQNLYEEVLKQNNLFQSNACNTQIETQQNKLIIGQEFTEREVLSSLNIPNFITKSREYIELSQQLQINTTRNEKDEIIESEEGRMQSQPDQYNNNQQFEFQNNVINQNKKNQNQQIDEGSKFGNNNFLSSDRSDIRNSNEQTYLENFNSLPIRQTGPYRQSLFQNSNQNSQRDVLHNLHSQNNISKKPKIEKTNPIKTQEINLNFSQQSQNIQQSQSKSNNLQDSIKIKTEQSKMSDQAKKKMNTIEYYTQKLKVIQDINIFKKFTSINFGYWFSIQKRLKNFKIFKKQSEQQDQTNLSLQQKTFIEQQVLKSMSIIDLLKDIIFIKKSIMVLLTKDQLAAMKLVGYSENYIQDHYLKKDTQNKDKRGTYFENQLDILDSTELSCQYIKKFIHKCTNSKVLDKVDQRILSSINKNIIK</sequence>
<feature type="transmembrane region" description="Helical" evidence="2">
    <location>
        <begin position="301"/>
        <end position="319"/>
    </location>
</feature>
<accession>Q22H14</accession>
<dbReference type="KEGG" id="tet:TTHERM_00655380"/>
<keyword evidence="2" id="KW-0472">Membrane</keyword>
<dbReference type="OrthoDB" id="302623at2759"/>
<dbReference type="GeneID" id="7832780"/>
<evidence type="ECO:0000256" key="2">
    <source>
        <dbReference type="SAM" id="Phobius"/>
    </source>
</evidence>
<evidence type="ECO:0000313" key="3">
    <source>
        <dbReference type="EMBL" id="EAR84510.2"/>
    </source>
</evidence>
<protein>
    <submittedName>
        <fullName evidence="3">Transmembrane protein, putative</fullName>
    </submittedName>
</protein>
<dbReference type="InParanoid" id="Q22H14"/>
<keyword evidence="2 3" id="KW-0812">Transmembrane</keyword>
<dbReference type="AlphaFoldDB" id="Q22H14"/>
<reference evidence="4" key="1">
    <citation type="journal article" date="2006" name="PLoS Biol.">
        <title>Macronuclear genome sequence of the ciliate Tetrahymena thermophila, a model eukaryote.</title>
        <authorList>
            <person name="Eisen J.A."/>
            <person name="Coyne R.S."/>
            <person name="Wu M."/>
            <person name="Wu D."/>
            <person name="Thiagarajan M."/>
            <person name="Wortman J.R."/>
            <person name="Badger J.H."/>
            <person name="Ren Q."/>
            <person name="Amedeo P."/>
            <person name="Jones K.M."/>
            <person name="Tallon L.J."/>
            <person name="Delcher A.L."/>
            <person name="Salzberg S.L."/>
            <person name="Silva J.C."/>
            <person name="Haas B.J."/>
            <person name="Majoros W.H."/>
            <person name="Farzad M."/>
            <person name="Carlton J.M."/>
            <person name="Smith R.K. Jr."/>
            <person name="Garg J."/>
            <person name="Pearlman R.E."/>
            <person name="Karrer K.M."/>
            <person name="Sun L."/>
            <person name="Manning G."/>
            <person name="Elde N.C."/>
            <person name="Turkewitz A.P."/>
            <person name="Asai D.J."/>
            <person name="Wilkes D.E."/>
            <person name="Wang Y."/>
            <person name="Cai H."/>
            <person name="Collins K."/>
            <person name="Stewart B.A."/>
            <person name="Lee S.R."/>
            <person name="Wilamowska K."/>
            <person name="Weinberg Z."/>
            <person name="Ruzzo W.L."/>
            <person name="Wloga D."/>
            <person name="Gaertig J."/>
            <person name="Frankel J."/>
            <person name="Tsao C.-C."/>
            <person name="Gorovsky M.A."/>
            <person name="Keeling P.J."/>
            <person name="Waller R.F."/>
            <person name="Patron N.J."/>
            <person name="Cherry J.M."/>
            <person name="Stover N.A."/>
            <person name="Krieger C.J."/>
            <person name="del Toro C."/>
            <person name="Ryder H.F."/>
            <person name="Williamson S.C."/>
            <person name="Barbeau R.A."/>
            <person name="Hamilton E.P."/>
            <person name="Orias E."/>
        </authorList>
    </citation>
    <scope>NUCLEOTIDE SEQUENCE [LARGE SCALE GENOMIC DNA]</scope>
    <source>
        <strain evidence="4">SB210</strain>
    </source>
</reference>
<dbReference type="RefSeq" id="XP_001032173.2">
    <property type="nucleotide sequence ID" value="XM_001032173.2"/>
</dbReference>
<dbReference type="FunCoup" id="Q22H14">
    <property type="interactions" value="9"/>
</dbReference>
<feature type="transmembrane region" description="Helical" evidence="2">
    <location>
        <begin position="30"/>
        <end position="52"/>
    </location>
</feature>
<evidence type="ECO:0000313" key="4">
    <source>
        <dbReference type="Proteomes" id="UP000009168"/>
    </source>
</evidence>